<evidence type="ECO:0000256" key="1">
    <source>
        <dbReference type="ARBA" id="ARBA00004953"/>
    </source>
</evidence>
<gene>
    <name evidence="5" type="ORF">KB213_12555</name>
</gene>
<evidence type="ECO:0000313" key="6">
    <source>
        <dbReference type="Proteomes" id="UP000677812"/>
    </source>
</evidence>
<dbReference type="Pfam" id="PF02570">
    <property type="entry name" value="CbiC"/>
    <property type="match status" value="1"/>
</dbReference>
<dbReference type="InterPro" id="IPR003722">
    <property type="entry name" value="Cbl_synth_CobH/CbiC"/>
</dbReference>
<dbReference type="Gene3D" id="3.40.50.10230">
    <property type="entry name" value="Cobalamin biosynthesis CobH/CbiC, precorrin-8X methylmutase"/>
    <property type="match status" value="1"/>
</dbReference>
<evidence type="ECO:0000256" key="2">
    <source>
        <dbReference type="ARBA" id="ARBA00022573"/>
    </source>
</evidence>
<dbReference type="RefSeq" id="WP_211683596.1">
    <property type="nucleotide sequence ID" value="NZ_JAGRQH010000232.1"/>
</dbReference>
<organism evidence="5 6">
    <name type="scientific">Neokomagataea anthophila</name>
    <dbReference type="NCBI Taxonomy" id="2826925"/>
    <lineage>
        <taxon>Bacteria</taxon>
        <taxon>Pseudomonadati</taxon>
        <taxon>Pseudomonadota</taxon>
        <taxon>Alphaproteobacteria</taxon>
        <taxon>Acetobacterales</taxon>
        <taxon>Acetobacteraceae</taxon>
        <taxon>Neokomagataea</taxon>
    </lineage>
</organism>
<accession>A0ABS5EAD1</accession>
<comment type="caution">
    <text evidence="5">The sequence shown here is derived from an EMBL/GenBank/DDBJ whole genome shotgun (WGS) entry which is preliminary data.</text>
</comment>
<sequence length="64" mass="6987">MKISPKGHPAKYDYIRNGAEIYAQSVATIRAEADKSAFSEEQAPVVVRIIHACGMVSDAQHVVM</sequence>
<dbReference type="EMBL" id="JAGRQH010000232">
    <property type="protein sequence ID" value="MBR0560867.1"/>
    <property type="molecule type" value="Genomic_DNA"/>
</dbReference>
<evidence type="ECO:0000256" key="3">
    <source>
        <dbReference type="ARBA" id="ARBA00023235"/>
    </source>
</evidence>
<reference evidence="5 6" key="1">
    <citation type="submission" date="2021-04" db="EMBL/GenBank/DDBJ databases">
        <title>The complete genome sequence of Neokomagataea sp. TBRC 2177.</title>
        <authorList>
            <person name="Charoenyingcharoen P."/>
            <person name="Yukphan P."/>
        </authorList>
    </citation>
    <scope>NUCLEOTIDE SEQUENCE [LARGE SCALE GENOMIC DNA]</scope>
    <source>
        <strain evidence="5 6">TBRC 2177</strain>
    </source>
</reference>
<comment type="pathway">
    <text evidence="1">Cofactor biosynthesis; adenosylcobalamin biosynthesis.</text>
</comment>
<feature type="non-terminal residue" evidence="5">
    <location>
        <position position="64"/>
    </location>
</feature>
<keyword evidence="3 5" id="KW-0413">Isomerase</keyword>
<evidence type="ECO:0000259" key="4">
    <source>
        <dbReference type="Pfam" id="PF02570"/>
    </source>
</evidence>
<dbReference type="Proteomes" id="UP000677812">
    <property type="component" value="Unassembled WGS sequence"/>
</dbReference>
<dbReference type="EC" id="5.4.99.61" evidence="5"/>
<dbReference type="SUPFAM" id="SSF63965">
    <property type="entry name" value="Precorrin-8X methylmutase CbiC/CobH"/>
    <property type="match status" value="1"/>
</dbReference>
<name>A0ABS5EAD1_9PROT</name>
<evidence type="ECO:0000313" key="5">
    <source>
        <dbReference type="EMBL" id="MBR0560867.1"/>
    </source>
</evidence>
<dbReference type="GO" id="GO:0016993">
    <property type="term" value="F:precorrin-8X methylmutase activity"/>
    <property type="evidence" value="ECO:0007669"/>
    <property type="project" value="UniProtKB-EC"/>
</dbReference>
<feature type="domain" description="Cobalamin biosynthesis precorrin-8X methylmutase CobH/CbiC" evidence="4">
    <location>
        <begin position="20"/>
        <end position="63"/>
    </location>
</feature>
<dbReference type="InterPro" id="IPR036588">
    <property type="entry name" value="CobH/CbiC_sf"/>
</dbReference>
<proteinExistence type="predicted"/>
<keyword evidence="6" id="KW-1185">Reference proteome</keyword>
<keyword evidence="2" id="KW-0169">Cobalamin biosynthesis</keyword>
<protein>
    <submittedName>
        <fullName evidence="5">Precorrin-8X methylmutase</fullName>
        <ecNumber evidence="5">5.4.99.61</ecNumber>
    </submittedName>
</protein>